<dbReference type="Proteomes" id="UP000823847">
    <property type="component" value="Unassembled WGS sequence"/>
</dbReference>
<sequence>MNRIDAYHKETDSLAEAFKRLPEEELPASFRENVMRQVLLEAERARKRTERSNLVALILALLALLALTVATFIYIELPRFSLPRLDASAIAFYGYIGAAALLLLFADYKLRNRYQKRRPLTK</sequence>
<accession>A0A9D1XQ61</accession>
<organism evidence="2 3">
    <name type="scientific">Candidatus Parabacteroides intestinigallinarum</name>
    <dbReference type="NCBI Taxonomy" id="2838722"/>
    <lineage>
        <taxon>Bacteria</taxon>
        <taxon>Pseudomonadati</taxon>
        <taxon>Bacteroidota</taxon>
        <taxon>Bacteroidia</taxon>
        <taxon>Bacteroidales</taxon>
        <taxon>Tannerellaceae</taxon>
        <taxon>Parabacteroides</taxon>
    </lineage>
</organism>
<dbReference type="EMBL" id="DXEN01000021">
    <property type="protein sequence ID" value="HIX85681.1"/>
    <property type="molecule type" value="Genomic_DNA"/>
</dbReference>
<name>A0A9D1XQ61_9BACT</name>
<keyword evidence="1" id="KW-0472">Membrane</keyword>
<evidence type="ECO:0000313" key="2">
    <source>
        <dbReference type="EMBL" id="HIX85681.1"/>
    </source>
</evidence>
<dbReference type="AlphaFoldDB" id="A0A9D1XQ61"/>
<evidence type="ECO:0000256" key="1">
    <source>
        <dbReference type="SAM" id="Phobius"/>
    </source>
</evidence>
<feature type="transmembrane region" description="Helical" evidence="1">
    <location>
        <begin position="87"/>
        <end position="108"/>
    </location>
</feature>
<evidence type="ECO:0000313" key="3">
    <source>
        <dbReference type="Proteomes" id="UP000823847"/>
    </source>
</evidence>
<keyword evidence="1" id="KW-1133">Transmembrane helix</keyword>
<feature type="transmembrane region" description="Helical" evidence="1">
    <location>
        <begin position="54"/>
        <end position="75"/>
    </location>
</feature>
<reference evidence="2" key="1">
    <citation type="journal article" date="2021" name="PeerJ">
        <title>Extensive microbial diversity within the chicken gut microbiome revealed by metagenomics and culture.</title>
        <authorList>
            <person name="Gilroy R."/>
            <person name="Ravi A."/>
            <person name="Getino M."/>
            <person name="Pursley I."/>
            <person name="Horton D.L."/>
            <person name="Alikhan N.F."/>
            <person name="Baker D."/>
            <person name="Gharbi K."/>
            <person name="Hall N."/>
            <person name="Watson M."/>
            <person name="Adriaenssens E.M."/>
            <person name="Foster-Nyarko E."/>
            <person name="Jarju S."/>
            <person name="Secka A."/>
            <person name="Antonio M."/>
            <person name="Oren A."/>
            <person name="Chaudhuri R.R."/>
            <person name="La Ragione R."/>
            <person name="Hildebrand F."/>
            <person name="Pallen M.J."/>
        </authorList>
    </citation>
    <scope>NUCLEOTIDE SEQUENCE</scope>
    <source>
        <strain evidence="2">ChiHecec2B26-12326</strain>
    </source>
</reference>
<gene>
    <name evidence="2" type="ORF">H9848_03600</name>
</gene>
<reference evidence="2" key="2">
    <citation type="submission" date="2021-04" db="EMBL/GenBank/DDBJ databases">
        <authorList>
            <person name="Gilroy R."/>
        </authorList>
    </citation>
    <scope>NUCLEOTIDE SEQUENCE</scope>
    <source>
        <strain evidence="2">ChiHecec2B26-12326</strain>
    </source>
</reference>
<protein>
    <submittedName>
        <fullName evidence="2">Uncharacterized protein</fullName>
    </submittedName>
</protein>
<proteinExistence type="predicted"/>
<keyword evidence="1" id="KW-0812">Transmembrane</keyword>
<comment type="caution">
    <text evidence="2">The sequence shown here is derived from an EMBL/GenBank/DDBJ whole genome shotgun (WGS) entry which is preliminary data.</text>
</comment>